<dbReference type="EMBL" id="BMSA01000014">
    <property type="protein sequence ID" value="GGT64906.1"/>
    <property type="molecule type" value="Genomic_DNA"/>
</dbReference>
<protein>
    <submittedName>
        <fullName evidence="2">Uncharacterized protein</fullName>
    </submittedName>
</protein>
<name>A0A918LXK1_9ACTN</name>
<gene>
    <name evidence="2" type="ORF">GCM10010226_48430</name>
</gene>
<dbReference type="Proteomes" id="UP000646776">
    <property type="component" value="Unassembled WGS sequence"/>
</dbReference>
<feature type="compositionally biased region" description="Basic and acidic residues" evidence="1">
    <location>
        <begin position="76"/>
        <end position="86"/>
    </location>
</feature>
<reference evidence="2" key="1">
    <citation type="journal article" date="2014" name="Int. J. Syst. Evol. Microbiol.">
        <title>Complete genome sequence of Corynebacterium casei LMG S-19264T (=DSM 44701T), isolated from a smear-ripened cheese.</title>
        <authorList>
            <consortium name="US DOE Joint Genome Institute (JGI-PGF)"/>
            <person name="Walter F."/>
            <person name="Albersmeier A."/>
            <person name="Kalinowski J."/>
            <person name="Ruckert C."/>
        </authorList>
    </citation>
    <scope>NUCLEOTIDE SEQUENCE</scope>
    <source>
        <strain evidence="2">JCM 4125</strain>
    </source>
</reference>
<evidence type="ECO:0000313" key="2">
    <source>
        <dbReference type="EMBL" id="GGT64906.1"/>
    </source>
</evidence>
<organism evidence="2 3">
    <name type="scientific">Streptomyces phaeofaciens</name>
    <dbReference type="NCBI Taxonomy" id="68254"/>
    <lineage>
        <taxon>Bacteria</taxon>
        <taxon>Bacillati</taxon>
        <taxon>Actinomycetota</taxon>
        <taxon>Actinomycetes</taxon>
        <taxon>Kitasatosporales</taxon>
        <taxon>Streptomycetaceae</taxon>
        <taxon>Streptomyces</taxon>
    </lineage>
</organism>
<keyword evidence="3" id="KW-1185">Reference proteome</keyword>
<sequence length="86" mass="9592">MGEELQPRSHKDKVIRDALVAIMANGGWKLHKGAHWGLLTCDAGCHRISVSGTPRVSERHARDLLREARTCPLPDDDPRSVKRTDV</sequence>
<feature type="region of interest" description="Disordered" evidence="1">
    <location>
        <begin position="67"/>
        <end position="86"/>
    </location>
</feature>
<dbReference type="RefSeq" id="WP_189713453.1">
    <property type="nucleotide sequence ID" value="NZ_BMSA01000014.1"/>
</dbReference>
<reference evidence="2" key="2">
    <citation type="submission" date="2020-09" db="EMBL/GenBank/DDBJ databases">
        <authorList>
            <person name="Sun Q."/>
            <person name="Ohkuma M."/>
        </authorList>
    </citation>
    <scope>NUCLEOTIDE SEQUENCE</scope>
    <source>
        <strain evidence="2">JCM 4125</strain>
    </source>
</reference>
<evidence type="ECO:0000313" key="3">
    <source>
        <dbReference type="Proteomes" id="UP000646776"/>
    </source>
</evidence>
<comment type="caution">
    <text evidence="2">The sequence shown here is derived from an EMBL/GenBank/DDBJ whole genome shotgun (WGS) entry which is preliminary data.</text>
</comment>
<proteinExistence type="predicted"/>
<evidence type="ECO:0000256" key="1">
    <source>
        <dbReference type="SAM" id="MobiDB-lite"/>
    </source>
</evidence>
<dbReference type="AlphaFoldDB" id="A0A918LXK1"/>
<accession>A0A918LXK1</accession>